<dbReference type="InterPro" id="IPR005312">
    <property type="entry name" value="DUF1759"/>
</dbReference>
<dbReference type="RefSeq" id="XP_052758698.1">
    <property type="nucleotide sequence ID" value="XM_052902738.1"/>
</dbReference>
<evidence type="ECO:0000313" key="1">
    <source>
        <dbReference type="Proteomes" id="UP001652740"/>
    </source>
</evidence>
<reference evidence="2" key="1">
    <citation type="submission" date="2025-08" db="UniProtKB">
        <authorList>
            <consortium name="RefSeq"/>
        </authorList>
    </citation>
    <scope>IDENTIFICATION</scope>
    <source>
        <tissue evidence="2">Whole larvae</tissue>
    </source>
</reference>
<proteinExistence type="predicted"/>
<name>A0ABM3N544_GALME</name>
<keyword evidence="1" id="KW-1185">Reference proteome</keyword>
<dbReference type="Proteomes" id="UP001652740">
    <property type="component" value="Unplaced"/>
</dbReference>
<evidence type="ECO:0000313" key="2">
    <source>
        <dbReference type="RefSeq" id="XP_052758698.1"/>
    </source>
</evidence>
<dbReference type="GeneID" id="128202424"/>
<dbReference type="PANTHER" id="PTHR22954">
    <property type="entry name" value="RETROVIRAL PROTEASE-RELATED"/>
    <property type="match status" value="1"/>
</dbReference>
<accession>A0ABM3N544</accession>
<dbReference type="Pfam" id="PF03564">
    <property type="entry name" value="DUF1759"/>
    <property type="match status" value="1"/>
</dbReference>
<protein>
    <submittedName>
        <fullName evidence="2">Uncharacterized protein LOC128202424</fullName>
    </submittedName>
</protein>
<organism evidence="1 2">
    <name type="scientific">Galleria mellonella</name>
    <name type="common">Greater wax moth</name>
    <dbReference type="NCBI Taxonomy" id="7137"/>
    <lineage>
        <taxon>Eukaryota</taxon>
        <taxon>Metazoa</taxon>
        <taxon>Ecdysozoa</taxon>
        <taxon>Arthropoda</taxon>
        <taxon>Hexapoda</taxon>
        <taxon>Insecta</taxon>
        <taxon>Pterygota</taxon>
        <taxon>Neoptera</taxon>
        <taxon>Endopterygota</taxon>
        <taxon>Lepidoptera</taxon>
        <taxon>Glossata</taxon>
        <taxon>Ditrysia</taxon>
        <taxon>Pyraloidea</taxon>
        <taxon>Pyralidae</taxon>
        <taxon>Galleriinae</taxon>
        <taxon>Galleria</taxon>
    </lineage>
</organism>
<dbReference type="PANTHER" id="PTHR22954:SF3">
    <property type="entry name" value="PROTEIN CBG08539"/>
    <property type="match status" value="1"/>
</dbReference>
<gene>
    <name evidence="2" type="primary">LOC128202424</name>
</gene>
<sequence>METSRSSLDAGDRNRIGRDYAFARIEMMEGTDLIGYSLQDVKDIEDDFHKSQLELLTSLSGSDTSSELKLSFRFEQIVKSIKHRLKNIEQKPVISSSGSSNMKLPRIIIKPFDSRIENWVSFIQLFDSLIHSKEIAPVEKLHYLLSNVQGEALDLIKNYPLCDENYLLAYNTLKHKYEQKRVIATVFYERLLNCESVKSKSSLELNRICRTFKENLDILSKYQLPDSNFMLFNLLWSKLDAVTREAFELQLDSNVDIPKYENLINFIEKRSRALENSNTSKSNIITSKPTIRSKPSLIVPSVNCIACSSSSHSVEKMVIFITFRIME</sequence>